<evidence type="ECO:0000313" key="9">
    <source>
        <dbReference type="Proteomes" id="UP000009235"/>
    </source>
</evidence>
<evidence type="ECO:0000256" key="2">
    <source>
        <dbReference type="ARBA" id="ARBA00022679"/>
    </source>
</evidence>
<dbReference type="InterPro" id="IPR029063">
    <property type="entry name" value="SAM-dependent_MTases_sf"/>
</dbReference>
<dbReference type="NCBIfam" id="TIGR00536">
    <property type="entry name" value="hemK_fam"/>
    <property type="match status" value="1"/>
</dbReference>
<dbReference type="NCBIfam" id="TIGR03534">
    <property type="entry name" value="RF_mod_PrmC"/>
    <property type="match status" value="1"/>
</dbReference>
<comment type="caution">
    <text evidence="5">Lacks conserved residue(s) required for the propagation of feature annotation.</text>
</comment>
<gene>
    <name evidence="5" type="primary">prmC</name>
    <name evidence="8" type="ordered locus">AS9A_3263</name>
</gene>
<dbReference type="Gene3D" id="1.10.8.10">
    <property type="entry name" value="DNA helicase RuvA subunit, C-terminal domain"/>
    <property type="match status" value="1"/>
</dbReference>
<comment type="catalytic activity">
    <reaction evidence="4 5">
        <text>L-glutaminyl-[peptide chain release factor] + S-adenosyl-L-methionine = N(5)-methyl-L-glutaminyl-[peptide chain release factor] + S-adenosyl-L-homocysteine + H(+)</text>
        <dbReference type="Rhea" id="RHEA:42896"/>
        <dbReference type="Rhea" id="RHEA-COMP:10271"/>
        <dbReference type="Rhea" id="RHEA-COMP:10272"/>
        <dbReference type="ChEBI" id="CHEBI:15378"/>
        <dbReference type="ChEBI" id="CHEBI:30011"/>
        <dbReference type="ChEBI" id="CHEBI:57856"/>
        <dbReference type="ChEBI" id="CHEBI:59789"/>
        <dbReference type="ChEBI" id="CHEBI:61891"/>
        <dbReference type="EC" id="2.1.1.297"/>
    </reaction>
</comment>
<dbReference type="GO" id="GO:0032259">
    <property type="term" value="P:methylation"/>
    <property type="evidence" value="ECO:0007669"/>
    <property type="project" value="UniProtKB-KW"/>
</dbReference>
<comment type="function">
    <text evidence="5">Methylates the class 1 translation termination release factors RF1/PrfA and RF2/PrfB on the glutamine residue of the universally conserved GGQ motif.</text>
</comment>
<sequence>MRASLHDATQVLKDAAVPSPAVDAELIAAHVLGVQRTRLGLTPFFSDGQAEDFDTLIARRAKREPLQYITGVAAMGEIDVAVGPGVFIPRPETELLLGWALASLEACGAHPPLVMDLCSGTGALALAIAHARPDADVHAIEIDPAALEWLQRNRQLREAAGDSTITVYRGDVTDLSLLSEFTGAIDVIVANPPYVPSAANVTAEVADFEPPAAVFAGQDGLDVIRPMVANVARLLRSGGAVGIEHDDSNGAGVCAILEGHGGFSDVVEHCDLAGKPRFVTANRI</sequence>
<keyword evidence="1 5" id="KW-0489">Methyltransferase</keyword>
<dbReference type="EMBL" id="CP002786">
    <property type="protein sequence ID" value="AEF41707.1"/>
    <property type="molecule type" value="Genomic_DNA"/>
</dbReference>
<dbReference type="InterPro" id="IPR004556">
    <property type="entry name" value="HemK-like"/>
</dbReference>
<keyword evidence="2 5" id="KW-0808">Transferase</keyword>
<dbReference type="PANTHER" id="PTHR18895:SF74">
    <property type="entry name" value="MTRF1L RELEASE FACTOR GLUTAMINE METHYLTRANSFERASE"/>
    <property type="match status" value="1"/>
</dbReference>
<evidence type="ECO:0000259" key="7">
    <source>
        <dbReference type="Pfam" id="PF17827"/>
    </source>
</evidence>
<dbReference type="InterPro" id="IPR002052">
    <property type="entry name" value="DNA_methylase_N6_adenine_CS"/>
</dbReference>
<organism evidence="8 9">
    <name type="scientific">Hoyosella subflava (strain DSM 45089 / JCM 17490 / NBRC 109087 / DQS3-9A1)</name>
    <name type="common">Amycolicicoccus subflavus</name>
    <dbReference type="NCBI Taxonomy" id="443218"/>
    <lineage>
        <taxon>Bacteria</taxon>
        <taxon>Bacillati</taxon>
        <taxon>Actinomycetota</taxon>
        <taxon>Actinomycetes</taxon>
        <taxon>Mycobacteriales</taxon>
        <taxon>Hoyosellaceae</taxon>
        <taxon>Hoyosella</taxon>
    </lineage>
</organism>
<dbReference type="PROSITE" id="PS00092">
    <property type="entry name" value="N6_MTASE"/>
    <property type="match status" value="1"/>
</dbReference>
<dbReference type="Pfam" id="PF05175">
    <property type="entry name" value="MTS"/>
    <property type="match status" value="1"/>
</dbReference>
<dbReference type="InterPro" id="IPR019874">
    <property type="entry name" value="RF_methyltr_PrmC"/>
</dbReference>
<dbReference type="KEGG" id="asd:AS9A_3263"/>
<dbReference type="SUPFAM" id="SSF53335">
    <property type="entry name" value="S-adenosyl-L-methionine-dependent methyltransferases"/>
    <property type="match status" value="1"/>
</dbReference>
<dbReference type="Proteomes" id="UP000009235">
    <property type="component" value="Chromosome"/>
</dbReference>
<evidence type="ECO:0000256" key="1">
    <source>
        <dbReference type="ARBA" id="ARBA00022603"/>
    </source>
</evidence>
<evidence type="ECO:0000256" key="3">
    <source>
        <dbReference type="ARBA" id="ARBA00022691"/>
    </source>
</evidence>
<dbReference type="eggNOG" id="COG2890">
    <property type="taxonomic scope" value="Bacteria"/>
</dbReference>
<dbReference type="GO" id="GO:0003676">
    <property type="term" value="F:nucleic acid binding"/>
    <property type="evidence" value="ECO:0007669"/>
    <property type="project" value="InterPro"/>
</dbReference>
<evidence type="ECO:0000259" key="6">
    <source>
        <dbReference type="Pfam" id="PF05175"/>
    </source>
</evidence>
<feature type="binding site" evidence="5">
    <location>
        <position position="191"/>
    </location>
    <ligand>
        <name>S-adenosyl-L-methionine</name>
        <dbReference type="ChEBI" id="CHEBI:59789"/>
    </ligand>
</feature>
<dbReference type="STRING" id="443218.AS9A_3263"/>
<feature type="binding site" evidence="5">
    <location>
        <begin position="191"/>
        <end position="194"/>
    </location>
    <ligand>
        <name>substrate</name>
    </ligand>
</feature>
<name>F6ENN7_HOYSD</name>
<dbReference type="Gene3D" id="3.40.50.150">
    <property type="entry name" value="Vaccinia Virus protein VP39"/>
    <property type="match status" value="1"/>
</dbReference>
<comment type="similarity">
    <text evidence="5">Belongs to the protein N5-glutamine methyltransferase family. PrmC subfamily.</text>
</comment>
<evidence type="ECO:0000256" key="4">
    <source>
        <dbReference type="ARBA" id="ARBA00048391"/>
    </source>
</evidence>
<dbReference type="HAMAP" id="MF_02126">
    <property type="entry name" value="RF_methyltr_PrmC"/>
    <property type="match status" value="1"/>
</dbReference>
<dbReference type="InterPro" id="IPR007848">
    <property type="entry name" value="Small_mtfrase_dom"/>
</dbReference>
<protein>
    <recommendedName>
        <fullName evidence="5">Release factor glutamine methyltransferase</fullName>
        <shortName evidence="5">RF MTase</shortName>
        <ecNumber evidence="5">2.1.1.297</ecNumber>
    </recommendedName>
    <alternativeName>
        <fullName evidence="5">N5-glutamine methyltransferase PrmC</fullName>
    </alternativeName>
    <alternativeName>
        <fullName evidence="5">Protein-(glutamine-N5) MTase PrmC</fullName>
    </alternativeName>
    <alternativeName>
        <fullName evidence="5">Protein-glutamine N-methyltransferase PrmC</fullName>
    </alternativeName>
</protein>
<proteinExistence type="inferred from homology"/>
<feature type="domain" description="Release factor glutamine methyltransferase N-terminal" evidence="7">
    <location>
        <begin position="5"/>
        <end position="71"/>
    </location>
</feature>
<feature type="binding site" evidence="5">
    <location>
        <position position="141"/>
    </location>
    <ligand>
        <name>S-adenosyl-L-methionine</name>
        <dbReference type="ChEBI" id="CHEBI:59789"/>
    </ligand>
</feature>
<dbReference type="EC" id="2.1.1.297" evidence="5"/>
<dbReference type="HOGENOM" id="CLU_018398_4_0_11"/>
<feature type="domain" description="Methyltransferase small" evidence="6">
    <location>
        <begin position="114"/>
        <end position="199"/>
    </location>
</feature>
<keyword evidence="3 5" id="KW-0949">S-adenosyl-L-methionine</keyword>
<dbReference type="GO" id="GO:0102559">
    <property type="term" value="F:peptide chain release factor N(5)-glutamine methyltransferase activity"/>
    <property type="evidence" value="ECO:0007669"/>
    <property type="project" value="UniProtKB-EC"/>
</dbReference>
<evidence type="ECO:0000256" key="5">
    <source>
        <dbReference type="HAMAP-Rule" id="MF_02126"/>
    </source>
</evidence>
<dbReference type="InterPro" id="IPR050320">
    <property type="entry name" value="N5-glutamine_MTase"/>
</dbReference>
<dbReference type="Pfam" id="PF17827">
    <property type="entry name" value="PrmC_N"/>
    <property type="match status" value="1"/>
</dbReference>
<dbReference type="PANTHER" id="PTHR18895">
    <property type="entry name" value="HEMK METHYLTRANSFERASE"/>
    <property type="match status" value="1"/>
</dbReference>
<dbReference type="InterPro" id="IPR040758">
    <property type="entry name" value="PrmC_N"/>
</dbReference>
<keyword evidence="9" id="KW-1185">Reference proteome</keyword>
<accession>F6ENN7</accession>
<reference evidence="8 9" key="1">
    <citation type="journal article" date="2011" name="J. Bacteriol.">
        <title>Complete genome sequence of Amycolicicoccus subflavus DQS3-9A1T, an actinomycete isolated from crude oil-polluted soil.</title>
        <authorList>
            <person name="Cai M."/>
            <person name="Chen W.M."/>
            <person name="Nie Y."/>
            <person name="Chi C.Q."/>
            <person name="Wang Y.N."/>
            <person name="Tang Y.Q."/>
            <person name="Li G.Y."/>
            <person name="Wu X.L."/>
        </authorList>
    </citation>
    <scope>NUCLEOTIDE SEQUENCE [LARGE SCALE GENOMIC DNA]</scope>
    <source>
        <strain evidence="9">DSM 45089 / DQS3-9A1</strain>
    </source>
</reference>
<dbReference type="AlphaFoldDB" id="F6ENN7"/>
<evidence type="ECO:0000313" key="8">
    <source>
        <dbReference type="EMBL" id="AEF41707.1"/>
    </source>
</evidence>
<dbReference type="CDD" id="cd02440">
    <property type="entry name" value="AdoMet_MTases"/>
    <property type="match status" value="1"/>
</dbReference>